<keyword evidence="2" id="KW-1185">Reference proteome</keyword>
<organism evidence="1 2">
    <name type="scientific">Xanthocytophaga agilis</name>
    <dbReference type="NCBI Taxonomy" id="3048010"/>
    <lineage>
        <taxon>Bacteria</taxon>
        <taxon>Pseudomonadati</taxon>
        <taxon>Bacteroidota</taxon>
        <taxon>Cytophagia</taxon>
        <taxon>Cytophagales</taxon>
        <taxon>Rhodocytophagaceae</taxon>
        <taxon>Xanthocytophaga</taxon>
    </lineage>
</organism>
<dbReference type="AlphaFoldDB" id="A0AAE3R0Q2"/>
<sequence>MYFTKVYVFVSPGSDYMSLLFWHKKKTLSTEYTISDKIKSLLVDLGFSVEVVIHSVGLDILGKPIQPDRSSFFMRVLSQYDEVTQDQELVYQGMLHTMKQREGIEKDFLLKGLCYQTVPASGKDDFLDEDELIINKPAFIKALVDVTDPLMQFSYLGYIALKMNTYQTSITDLQEWFKSINKELPQSIFHCPFFIWNETKDTFSFLPGFAEYFWIQEFNRFEQSLYKGSVHVSYNQIANSIDLSMAPPHVPLLKQLLDIRIKDAKTLFVKLRQYEGAAILRDAERQLYNQFLIAPWPDYSSVAGFEIIQVLNAIDKKAKSTLSKEMCVQIILEQIKSSEFAGNNWIILDELLSQLWKTDTPEKGLPVIFSLIERFPEEDRRRGFRSIVYGVGRLPGYTTMLLESLQRQPSILGIALLNRILHAGQKYIENVSVVDLLHNLLQHPKMTPAIRICIEDILKDNQQA</sequence>
<reference evidence="1" key="1">
    <citation type="submission" date="2023-05" db="EMBL/GenBank/DDBJ databases">
        <authorList>
            <person name="Zhang X."/>
        </authorList>
    </citation>
    <scope>NUCLEOTIDE SEQUENCE</scope>
    <source>
        <strain evidence="1">BD1B2-1</strain>
    </source>
</reference>
<comment type="caution">
    <text evidence="1">The sequence shown here is derived from an EMBL/GenBank/DDBJ whole genome shotgun (WGS) entry which is preliminary data.</text>
</comment>
<accession>A0AAE3R0Q2</accession>
<dbReference type="EMBL" id="JASJOU010000003">
    <property type="protein sequence ID" value="MDJ1501531.1"/>
    <property type="molecule type" value="Genomic_DNA"/>
</dbReference>
<protein>
    <submittedName>
        <fullName evidence="1">Uncharacterized protein</fullName>
    </submittedName>
</protein>
<dbReference type="Proteomes" id="UP001232063">
    <property type="component" value="Unassembled WGS sequence"/>
</dbReference>
<gene>
    <name evidence="1" type="ORF">QNI22_12770</name>
</gene>
<evidence type="ECO:0000313" key="1">
    <source>
        <dbReference type="EMBL" id="MDJ1501531.1"/>
    </source>
</evidence>
<name>A0AAE3R0Q2_9BACT</name>
<proteinExistence type="predicted"/>
<evidence type="ECO:0000313" key="2">
    <source>
        <dbReference type="Proteomes" id="UP001232063"/>
    </source>
</evidence>
<dbReference type="RefSeq" id="WP_314511007.1">
    <property type="nucleotide sequence ID" value="NZ_JASJOU010000003.1"/>
</dbReference>